<feature type="region of interest" description="Disordered" evidence="6">
    <location>
        <begin position="1308"/>
        <end position="1344"/>
    </location>
</feature>
<keyword evidence="2" id="KW-0805">Transcription regulation</keyword>
<protein>
    <submittedName>
        <fullName evidence="8">GON-4-like protein</fullName>
    </submittedName>
</protein>
<feature type="compositionally biased region" description="Basic and acidic residues" evidence="6">
    <location>
        <begin position="1080"/>
        <end position="1096"/>
    </location>
</feature>
<feature type="region of interest" description="Disordered" evidence="6">
    <location>
        <begin position="102"/>
        <end position="241"/>
    </location>
</feature>
<dbReference type="GO" id="GO:0005634">
    <property type="term" value="C:nucleus"/>
    <property type="evidence" value="ECO:0007669"/>
    <property type="project" value="UniProtKB-SubCell"/>
</dbReference>
<evidence type="ECO:0000256" key="3">
    <source>
        <dbReference type="ARBA" id="ARBA00023163"/>
    </source>
</evidence>
<keyword evidence="4 5" id="KW-0539">Nucleus</keyword>
<dbReference type="Gene3D" id="1.20.1160.11">
    <property type="entry name" value="Paired amphipathic helix"/>
    <property type="match status" value="1"/>
</dbReference>
<feature type="compositionally biased region" description="Polar residues" evidence="6">
    <location>
        <begin position="733"/>
        <end position="742"/>
    </location>
</feature>
<evidence type="ECO:0000256" key="2">
    <source>
        <dbReference type="ARBA" id="ARBA00023015"/>
    </source>
</evidence>
<dbReference type="InterPro" id="IPR003822">
    <property type="entry name" value="PAH"/>
</dbReference>
<feature type="region of interest" description="Disordered" evidence="6">
    <location>
        <begin position="1023"/>
        <end position="1096"/>
    </location>
</feature>
<feature type="compositionally biased region" description="Polar residues" evidence="6">
    <location>
        <begin position="790"/>
        <end position="819"/>
    </location>
</feature>
<proteinExistence type="predicted"/>
<feature type="compositionally biased region" description="Polar residues" evidence="6">
    <location>
        <begin position="197"/>
        <end position="217"/>
    </location>
</feature>
<evidence type="ECO:0000313" key="9">
    <source>
        <dbReference type="Proteomes" id="UP000225706"/>
    </source>
</evidence>
<name>A0A2B4S209_STYPI</name>
<feature type="compositionally biased region" description="Acidic residues" evidence="6">
    <location>
        <begin position="177"/>
        <end position="192"/>
    </location>
</feature>
<dbReference type="Pfam" id="PF13921">
    <property type="entry name" value="Myb_DNA-bind_6"/>
    <property type="match status" value="1"/>
</dbReference>
<dbReference type="SMART" id="SM00717">
    <property type="entry name" value="SANT"/>
    <property type="match status" value="2"/>
</dbReference>
<feature type="region of interest" description="Disordered" evidence="6">
    <location>
        <begin position="1133"/>
        <end position="1211"/>
    </location>
</feature>
<dbReference type="InterPro" id="IPR009057">
    <property type="entry name" value="Homeodomain-like_sf"/>
</dbReference>
<dbReference type="Proteomes" id="UP000225706">
    <property type="component" value="Unassembled WGS sequence"/>
</dbReference>
<feature type="region of interest" description="Disordered" evidence="6">
    <location>
        <begin position="1"/>
        <end position="65"/>
    </location>
</feature>
<feature type="compositionally biased region" description="Polar residues" evidence="6">
    <location>
        <begin position="1049"/>
        <end position="1077"/>
    </location>
</feature>
<evidence type="ECO:0000313" key="8">
    <source>
        <dbReference type="EMBL" id="PFX23446.1"/>
    </source>
</evidence>
<dbReference type="GO" id="GO:0006355">
    <property type="term" value="P:regulation of DNA-templated transcription"/>
    <property type="evidence" value="ECO:0007669"/>
    <property type="project" value="InterPro"/>
</dbReference>
<feature type="compositionally biased region" description="Acidic residues" evidence="6">
    <location>
        <begin position="56"/>
        <end position="65"/>
    </location>
</feature>
<dbReference type="InterPro" id="IPR001005">
    <property type="entry name" value="SANT/Myb"/>
</dbReference>
<dbReference type="InterPro" id="IPR052435">
    <property type="entry name" value="YY1-Transcr_Regul"/>
</dbReference>
<dbReference type="EMBL" id="LSMT01000207">
    <property type="protein sequence ID" value="PFX23446.1"/>
    <property type="molecule type" value="Genomic_DNA"/>
</dbReference>
<evidence type="ECO:0000256" key="5">
    <source>
        <dbReference type="PROSITE-ProRule" id="PRU00810"/>
    </source>
</evidence>
<dbReference type="PROSITE" id="PS50090">
    <property type="entry name" value="MYB_LIKE"/>
    <property type="match status" value="1"/>
</dbReference>
<evidence type="ECO:0000256" key="4">
    <source>
        <dbReference type="ARBA" id="ARBA00023242"/>
    </source>
</evidence>
<feature type="compositionally biased region" description="Acidic residues" evidence="6">
    <location>
        <begin position="1180"/>
        <end position="1211"/>
    </location>
</feature>
<dbReference type="OrthoDB" id="6257037at2759"/>
<feature type="domain" description="Myb-like" evidence="7">
    <location>
        <begin position="1257"/>
        <end position="1302"/>
    </location>
</feature>
<dbReference type="CDD" id="cd11660">
    <property type="entry name" value="SANT_TRF"/>
    <property type="match status" value="1"/>
</dbReference>
<keyword evidence="3" id="KW-0804">Transcription</keyword>
<dbReference type="SUPFAM" id="SSF47762">
    <property type="entry name" value="PAH2 domain"/>
    <property type="match status" value="2"/>
</dbReference>
<feature type="compositionally biased region" description="Basic and acidic residues" evidence="6">
    <location>
        <begin position="218"/>
        <end position="230"/>
    </location>
</feature>
<gene>
    <name evidence="8" type="primary">GON4L</name>
    <name evidence="8" type="ORF">AWC38_SpisGene12006</name>
</gene>
<comment type="caution">
    <text evidence="8">The sequence shown here is derived from an EMBL/GenBank/DDBJ whole genome shotgun (WGS) entry which is preliminary data.</text>
</comment>
<reference evidence="9" key="1">
    <citation type="journal article" date="2017" name="bioRxiv">
        <title>Comparative analysis of the genomes of Stylophora pistillata and Acropora digitifera provides evidence for extensive differences between species of corals.</title>
        <authorList>
            <person name="Voolstra C.R."/>
            <person name="Li Y."/>
            <person name="Liew Y.J."/>
            <person name="Baumgarten S."/>
            <person name="Zoccola D."/>
            <person name="Flot J.-F."/>
            <person name="Tambutte S."/>
            <person name="Allemand D."/>
            <person name="Aranda M."/>
        </authorList>
    </citation>
    <scope>NUCLEOTIDE SEQUENCE [LARGE SCALE GENOMIC DNA]</scope>
</reference>
<organism evidence="8 9">
    <name type="scientific">Stylophora pistillata</name>
    <name type="common">Smooth cauliflower coral</name>
    <dbReference type="NCBI Taxonomy" id="50429"/>
    <lineage>
        <taxon>Eukaryota</taxon>
        <taxon>Metazoa</taxon>
        <taxon>Cnidaria</taxon>
        <taxon>Anthozoa</taxon>
        <taxon>Hexacorallia</taxon>
        <taxon>Scleractinia</taxon>
        <taxon>Astrocoeniina</taxon>
        <taxon>Pocilloporidae</taxon>
        <taxon>Stylophora</taxon>
    </lineage>
</organism>
<dbReference type="Pfam" id="PF21227">
    <property type="entry name" value="Myb_DNA-binding_7"/>
    <property type="match status" value="1"/>
</dbReference>
<feature type="compositionally biased region" description="Polar residues" evidence="6">
    <location>
        <begin position="1138"/>
        <end position="1151"/>
    </location>
</feature>
<feature type="compositionally biased region" description="Acidic residues" evidence="6">
    <location>
        <begin position="1321"/>
        <end position="1344"/>
    </location>
</feature>
<evidence type="ECO:0000256" key="1">
    <source>
        <dbReference type="ARBA" id="ARBA00004123"/>
    </source>
</evidence>
<dbReference type="Gene3D" id="1.10.10.60">
    <property type="entry name" value="Homeodomain-like"/>
    <property type="match status" value="2"/>
</dbReference>
<sequence length="1344" mass="149897">MPKPESNKKRKRKNKKDEDLTRKRGKSKANDEQTNLSCRPQADSSSVANLSHEEQQQIDDIDEQLEENAARNNLTTINVKSILHHVVSDKRVLAMVKSVAGECEKEESEVTPGSSPGNTDIELDFEPKMTRSKRKQTNQGDPIAVLASQSPMKELRPQQISRKKEIHFTELELPDSSSDEEYNPDEEEDGSDEDTKSCASFTSDLASPQLPSTPETQKTNDAKDNNKESGKTVTRSLRKKLSEESFKVPYPVAATNSAPADEEIVVLEEGDLIAKRTRSQLPLEDIPLEKIEATFQPPDFTADMYDTIQEDDLDFEDIEWQKWLQGLINSDEVWGEEDHEDSEYNFMAEDQKEEKEEYRNDRAVRIPHALCLDEEGEDISYLELLNIRIVNSAYVPKRRNPSPRKCNVPKKDGEGIAKTVRRSKPLTDDLLPPPSETNIQMMATYNSVFHFVELLPHHNLLPRTGDTPKQLNGLRVKFSDAEDNLLALGMKQHGKKWELIQEHLLPIKSPKQLQIRCKNLLSARAPENIVKYYRRNKVLWEFPTKIRVSPEPSSRRPRGRESVEPEWLINYKKKQKERRENQERMEALAIQQSLEGAAYGRPIAPKLTGGTCALALPTVSSAGEQRKVTWVAIPKSISPWNVVTPMKPLEDVSKGGIVLPETNVTSARTSPDVSICHESVCKTSENHAPSPAVTEEAEVIDDIMKTTSPMNEETIEHAQGQETSVPYAESDPKSVSTTTNVTETKESNKENDLKDSTEKAITETSTNKPATASKNKTSRDKNGGGMAGSRVTSKSQISDSGGNSVGTSRKPTSNSQASLAGNYILEPDPKVINRAHAFAESFLAKVKKQLADDSKTYEEFLRTLATSSAEQCSPVELYRRIGVVLAQYPSLVGDFVGFLEPHQAVEAGVFMANLEFVRARTFLRKLEVHFQRSPSQFRKIINAFDSWNKRSAKNPLELQQIIIPMLKGQVHLIEEFYSFFDDLKPPVCSDDDFEEIEFGSGSEPEVDDFEEVVIPCFVEPKKIKGRPAKGDTQPKNSNTRKARKPCATTKGTKQQGTVNKQMGNKNKVSQAKTSNTGGKELSKAEGKHDNLTGKILGDDVAKNIKTSFEVSANIDSAEDGSGVYEQRAEVNALEAPLSVTTSLQSETSNDSYRGEEGSSNHPDSINLEHEVQGERRTSDSEEQEDDGNSDIEHDGYEEDDDDDFIYGDEIDGDVIKSDVDAEASGCDSDAANVVSGSAVVPAKNLQRSQDGQVVLLWTRENDRLILQTCQKMGAKSETFEHIAKELEKKSADEVKKRFMDLLNLYKASSGEGTRESTNDDSCSEEEEDEDSETVGESEGEQPRD</sequence>
<dbReference type="PROSITE" id="PS51477">
    <property type="entry name" value="PAH"/>
    <property type="match status" value="1"/>
</dbReference>
<feature type="compositionally biased region" description="Basic and acidic residues" evidence="6">
    <location>
        <begin position="743"/>
        <end position="761"/>
    </location>
</feature>
<dbReference type="PANTHER" id="PTHR16088">
    <property type="entry name" value="YY1 ASSOCIATED PROTEIN-RELATED"/>
    <property type="match status" value="1"/>
</dbReference>
<keyword evidence="9" id="KW-1185">Reference proteome</keyword>
<evidence type="ECO:0000259" key="7">
    <source>
        <dbReference type="PROSITE" id="PS50090"/>
    </source>
</evidence>
<comment type="subcellular location">
    <subcellularLocation>
        <location evidence="1 5">Nucleus</location>
    </subcellularLocation>
</comment>
<feature type="compositionally biased region" description="Polar residues" evidence="6">
    <location>
        <begin position="762"/>
        <end position="775"/>
    </location>
</feature>
<dbReference type="GO" id="GO:0003712">
    <property type="term" value="F:transcription coregulator activity"/>
    <property type="evidence" value="ECO:0007669"/>
    <property type="project" value="TreeGrafter"/>
</dbReference>
<dbReference type="PANTHER" id="PTHR16088:SF3">
    <property type="entry name" value="GON-4-LIKE PROTEIN"/>
    <property type="match status" value="1"/>
</dbReference>
<dbReference type="SUPFAM" id="SSF46689">
    <property type="entry name" value="Homeodomain-like"/>
    <property type="match status" value="2"/>
</dbReference>
<dbReference type="InterPro" id="IPR036600">
    <property type="entry name" value="PAH_sf"/>
</dbReference>
<accession>A0A2B4S209</accession>
<feature type="compositionally biased region" description="Basic and acidic residues" evidence="6">
    <location>
        <begin position="1166"/>
        <end position="1179"/>
    </location>
</feature>
<dbReference type="STRING" id="50429.A0A2B4S209"/>
<feature type="region of interest" description="Disordered" evidence="6">
    <location>
        <begin position="719"/>
        <end position="819"/>
    </location>
</feature>
<evidence type="ECO:0000256" key="6">
    <source>
        <dbReference type="SAM" id="MobiDB-lite"/>
    </source>
</evidence>
<feature type="compositionally biased region" description="Polar residues" evidence="6">
    <location>
        <begin position="32"/>
        <end position="49"/>
    </location>
</feature>